<dbReference type="OrthoDB" id="5772781at2759"/>
<dbReference type="PANTHER" id="PTHR12431:SF14">
    <property type="entry name" value="LD15323P"/>
    <property type="match status" value="1"/>
</dbReference>
<dbReference type="InterPro" id="IPR036871">
    <property type="entry name" value="PX_dom_sf"/>
</dbReference>
<dbReference type="GO" id="GO:0032456">
    <property type="term" value="P:endocytic recycling"/>
    <property type="evidence" value="ECO:0007669"/>
    <property type="project" value="TreeGrafter"/>
</dbReference>
<dbReference type="Pfam" id="PF00787">
    <property type="entry name" value="PX"/>
    <property type="match status" value="1"/>
</dbReference>
<evidence type="ECO:0000313" key="6">
    <source>
        <dbReference type="EMBL" id="GAV01597.1"/>
    </source>
</evidence>
<evidence type="ECO:0000256" key="1">
    <source>
        <dbReference type="ARBA" id="ARBA00010883"/>
    </source>
</evidence>
<accession>A0A1D1VIZ1</accession>
<reference evidence="6 7" key="1">
    <citation type="journal article" date="2016" name="Nat. Commun.">
        <title>Extremotolerant tardigrade genome and improved radiotolerance of human cultured cells by tardigrade-unique protein.</title>
        <authorList>
            <person name="Hashimoto T."/>
            <person name="Horikawa D.D."/>
            <person name="Saito Y."/>
            <person name="Kuwahara H."/>
            <person name="Kozuka-Hata H."/>
            <person name="Shin-I T."/>
            <person name="Minakuchi Y."/>
            <person name="Ohishi K."/>
            <person name="Motoyama A."/>
            <person name="Aizu T."/>
            <person name="Enomoto A."/>
            <person name="Kondo K."/>
            <person name="Tanaka S."/>
            <person name="Hara Y."/>
            <person name="Koshikawa S."/>
            <person name="Sagara H."/>
            <person name="Miura T."/>
            <person name="Yokobori S."/>
            <person name="Miyagawa K."/>
            <person name="Suzuki Y."/>
            <person name="Kubo T."/>
            <person name="Oyama M."/>
            <person name="Kohara Y."/>
            <person name="Fujiyama A."/>
            <person name="Arakawa K."/>
            <person name="Katayama T."/>
            <person name="Toyoda A."/>
            <person name="Kunieda T."/>
        </authorList>
    </citation>
    <scope>NUCLEOTIDE SEQUENCE [LARGE SCALE GENOMIC DNA]</scope>
    <source>
        <strain evidence="6 7">YOKOZUNA-1</strain>
    </source>
</reference>
<dbReference type="InterPro" id="IPR048767">
    <property type="entry name" value="SNX17-31_FERM_F2"/>
</dbReference>
<dbReference type="Pfam" id="PF18116">
    <property type="entry name" value="SNX17_FERM_C"/>
    <property type="match status" value="1"/>
</dbReference>
<dbReference type="Gene3D" id="2.30.29.30">
    <property type="entry name" value="Pleckstrin-homology domain (PH domain)/Phosphotyrosine-binding domain (PTB)"/>
    <property type="match status" value="1"/>
</dbReference>
<dbReference type="InterPro" id="IPR001683">
    <property type="entry name" value="PX_dom"/>
</dbReference>
<dbReference type="GO" id="GO:0005769">
    <property type="term" value="C:early endosome"/>
    <property type="evidence" value="ECO:0007669"/>
    <property type="project" value="TreeGrafter"/>
</dbReference>
<evidence type="ECO:0000256" key="3">
    <source>
        <dbReference type="ARBA" id="ARBA00022927"/>
    </source>
</evidence>
<dbReference type="PROSITE" id="PS50195">
    <property type="entry name" value="PX"/>
    <property type="match status" value="1"/>
</dbReference>
<dbReference type="GO" id="GO:0006886">
    <property type="term" value="P:intracellular protein transport"/>
    <property type="evidence" value="ECO:0007669"/>
    <property type="project" value="TreeGrafter"/>
</dbReference>
<feature type="domain" description="PX" evidence="5">
    <location>
        <begin position="1"/>
        <end position="114"/>
    </location>
</feature>
<dbReference type="Gene3D" id="3.30.1520.10">
    <property type="entry name" value="Phox-like domain"/>
    <property type="match status" value="1"/>
</dbReference>
<dbReference type="EMBL" id="BDGG01000007">
    <property type="protein sequence ID" value="GAV01597.1"/>
    <property type="molecule type" value="Genomic_DNA"/>
</dbReference>
<dbReference type="FunFam" id="1.20.80.60:FF:000001">
    <property type="entry name" value="Sorting nexin-17 isoform1"/>
    <property type="match status" value="1"/>
</dbReference>
<dbReference type="Pfam" id="PF21273">
    <property type="entry name" value="SNX17-27-31_F1_FERM"/>
    <property type="match status" value="1"/>
</dbReference>
<dbReference type="Gene3D" id="1.20.80.60">
    <property type="match status" value="1"/>
</dbReference>
<sequence>MNRKAWSKMHFSIADTEELLDAFGSTYISYRLCCNGTYHGSARYREFFDLHETLRKDYHTLPCFPPKKLFNLTAVELSGRRTALEKYMQNLGQSSELLNTAALQDFLQRIQLRSCDKLQPGTHNVFLLNGNCIEVKVDPKIPASELLEMVCHEIKLPSELTHYFALFLAKEENKRYTLFKRFFSFELPFVVCSLNSNGSSSLRIILRKGYWDSSFDAQMLESRVGTNLLFVETVDAINRGWILPSPEQKSHLENLQSKGSRKELVQVAQTVRGYGTLHFATCTIDYPSSSTTTKPYITAKDLICPLKSEGSQKQEAVFRVVRMRCWRLCVSETYKTARPPEALNQPRQSIMFEYLLGRDKLQWVTIHSEEAIWISSCLQSIVEELMLIKKGQKIDGKPFMTDEKKLSRSRSNSSTTSESLQVSVTITRNHINGNSAFEEIRDEDL</sequence>
<dbReference type="SMART" id="SM00312">
    <property type="entry name" value="PX"/>
    <property type="match status" value="1"/>
</dbReference>
<dbReference type="SUPFAM" id="SSF64268">
    <property type="entry name" value="PX domain"/>
    <property type="match status" value="1"/>
</dbReference>
<organism evidence="6 7">
    <name type="scientific">Ramazzottius varieornatus</name>
    <name type="common">Water bear</name>
    <name type="synonym">Tardigrade</name>
    <dbReference type="NCBI Taxonomy" id="947166"/>
    <lineage>
        <taxon>Eukaryota</taxon>
        <taxon>Metazoa</taxon>
        <taxon>Ecdysozoa</taxon>
        <taxon>Tardigrada</taxon>
        <taxon>Eutardigrada</taxon>
        <taxon>Parachela</taxon>
        <taxon>Hypsibioidea</taxon>
        <taxon>Ramazzottiidae</taxon>
        <taxon>Ramazzottius</taxon>
    </lineage>
</organism>
<feature type="region of interest" description="Disordered" evidence="4">
    <location>
        <begin position="399"/>
        <end position="421"/>
    </location>
</feature>
<dbReference type="Gene3D" id="3.10.20.90">
    <property type="entry name" value="Phosphatidylinositol 3-kinase Catalytic Subunit, Chain A, domain 1"/>
    <property type="match status" value="1"/>
</dbReference>
<comment type="similarity">
    <text evidence="1">Belongs to the sorting nexin family.</text>
</comment>
<dbReference type="InterPro" id="IPR048763">
    <property type="entry name" value="SNX17-31_FERM_F1"/>
</dbReference>
<dbReference type="STRING" id="947166.A0A1D1VIZ1"/>
<dbReference type="Proteomes" id="UP000186922">
    <property type="component" value="Unassembled WGS sequence"/>
</dbReference>
<feature type="compositionally biased region" description="Low complexity" evidence="4">
    <location>
        <begin position="409"/>
        <end position="421"/>
    </location>
</feature>
<dbReference type="FunFam" id="2.30.29.30:FF:000145">
    <property type="entry name" value="Sorting nexin-17 isoform1"/>
    <property type="match status" value="1"/>
</dbReference>
<dbReference type="Pfam" id="PF21271">
    <property type="entry name" value="SNX17-31_F2_FERM"/>
    <property type="match status" value="1"/>
</dbReference>
<keyword evidence="3" id="KW-0653">Protein transport</keyword>
<dbReference type="InterPro" id="IPR040842">
    <property type="entry name" value="SNX17/31_FERM"/>
</dbReference>
<comment type="caution">
    <text evidence="6">The sequence shown here is derived from an EMBL/GenBank/DDBJ whole genome shotgun (WGS) entry which is preliminary data.</text>
</comment>
<evidence type="ECO:0000256" key="4">
    <source>
        <dbReference type="SAM" id="MobiDB-lite"/>
    </source>
</evidence>
<keyword evidence="2" id="KW-0813">Transport</keyword>
<protein>
    <recommendedName>
        <fullName evidence="5">PX domain-containing protein</fullName>
    </recommendedName>
</protein>
<name>A0A1D1VIZ1_RAMVA</name>
<dbReference type="PANTHER" id="PTHR12431">
    <property type="entry name" value="SORTING NEXIN 17 AND 27"/>
    <property type="match status" value="1"/>
</dbReference>
<dbReference type="InterPro" id="IPR011993">
    <property type="entry name" value="PH-like_dom_sf"/>
</dbReference>
<proteinExistence type="inferred from homology"/>
<keyword evidence="7" id="KW-1185">Reference proteome</keyword>
<dbReference type="GO" id="GO:0035091">
    <property type="term" value="F:phosphatidylinositol binding"/>
    <property type="evidence" value="ECO:0007669"/>
    <property type="project" value="InterPro"/>
</dbReference>
<gene>
    <name evidence="6" type="primary">RvY_12285-1</name>
    <name evidence="6" type="synonym">RvY_12285.1</name>
    <name evidence="6" type="ORF">RvY_12285</name>
</gene>
<dbReference type="AlphaFoldDB" id="A0A1D1VIZ1"/>
<evidence type="ECO:0000259" key="5">
    <source>
        <dbReference type="PROSITE" id="PS50195"/>
    </source>
</evidence>
<evidence type="ECO:0000256" key="2">
    <source>
        <dbReference type="ARBA" id="ARBA00022448"/>
    </source>
</evidence>
<evidence type="ECO:0000313" key="7">
    <source>
        <dbReference type="Proteomes" id="UP000186922"/>
    </source>
</evidence>